<keyword evidence="3" id="KW-1185">Reference proteome</keyword>
<proteinExistence type="predicted"/>
<protein>
    <submittedName>
        <fullName evidence="2">Uncharacterized protein</fullName>
    </submittedName>
</protein>
<reference evidence="2 3" key="1">
    <citation type="journal article" date="2019" name="Sci. Data">
        <title>Hybrid genome assembly and annotation of Danionella translucida.</title>
        <authorList>
            <person name="Kadobianskyi M."/>
            <person name="Schulze L."/>
            <person name="Schuelke M."/>
            <person name="Judkewitz B."/>
        </authorList>
    </citation>
    <scope>NUCLEOTIDE SEQUENCE [LARGE SCALE GENOMIC DNA]</scope>
    <source>
        <strain evidence="2 3">Bolton</strain>
    </source>
</reference>
<evidence type="ECO:0000313" key="2">
    <source>
        <dbReference type="EMBL" id="TRZ03534.1"/>
    </source>
</evidence>
<comment type="caution">
    <text evidence="2">The sequence shown here is derived from an EMBL/GenBank/DDBJ whole genome shotgun (WGS) entry which is preliminary data.</text>
</comment>
<accession>A0A553RMY0</accession>
<dbReference type="EMBL" id="SRMA01006777">
    <property type="protein sequence ID" value="TRZ03534.1"/>
    <property type="molecule type" value="Genomic_DNA"/>
</dbReference>
<feature type="region of interest" description="Disordered" evidence="1">
    <location>
        <begin position="57"/>
        <end position="95"/>
    </location>
</feature>
<feature type="compositionally biased region" description="Basic and acidic residues" evidence="1">
    <location>
        <begin position="113"/>
        <end position="130"/>
    </location>
</feature>
<feature type="region of interest" description="Disordered" evidence="1">
    <location>
        <begin position="109"/>
        <end position="160"/>
    </location>
</feature>
<feature type="compositionally biased region" description="Acidic residues" evidence="1">
    <location>
        <begin position="151"/>
        <end position="160"/>
    </location>
</feature>
<sequence length="160" mass="17956">MTVVFSSSPFSSFILDSSRHRVTVSPAGSMEGSTKAKSGSSFFERVLNGLKSPFRRRDEEVVEFSRTPPGASPPPPEASFEDVPEEKQRKRKRSFFHKCTKNIRKLFLCGGQDRSRHPSPEPDHKDHEGESSLLPQEEPLISSGHYHPSDLELEDLAFGE</sequence>
<gene>
    <name evidence="2" type="ORF">DNTS_008807</name>
</gene>
<evidence type="ECO:0000256" key="1">
    <source>
        <dbReference type="SAM" id="MobiDB-lite"/>
    </source>
</evidence>
<dbReference type="Proteomes" id="UP000316079">
    <property type="component" value="Unassembled WGS sequence"/>
</dbReference>
<name>A0A553RMY0_9TELE</name>
<dbReference type="AlphaFoldDB" id="A0A553RMY0"/>
<organism evidence="2 3">
    <name type="scientific">Danionella cerebrum</name>
    <dbReference type="NCBI Taxonomy" id="2873325"/>
    <lineage>
        <taxon>Eukaryota</taxon>
        <taxon>Metazoa</taxon>
        <taxon>Chordata</taxon>
        <taxon>Craniata</taxon>
        <taxon>Vertebrata</taxon>
        <taxon>Euteleostomi</taxon>
        <taxon>Actinopterygii</taxon>
        <taxon>Neopterygii</taxon>
        <taxon>Teleostei</taxon>
        <taxon>Ostariophysi</taxon>
        <taxon>Cypriniformes</taxon>
        <taxon>Danionidae</taxon>
        <taxon>Danioninae</taxon>
        <taxon>Danionella</taxon>
    </lineage>
</organism>
<evidence type="ECO:0000313" key="3">
    <source>
        <dbReference type="Proteomes" id="UP000316079"/>
    </source>
</evidence>